<dbReference type="PROSITE" id="PS50931">
    <property type="entry name" value="HTH_LYSR"/>
    <property type="match status" value="1"/>
</dbReference>
<protein>
    <submittedName>
        <fullName evidence="6">LysR family transcriptional regulator</fullName>
    </submittedName>
</protein>
<feature type="domain" description="HTH lysR-type" evidence="5">
    <location>
        <begin position="10"/>
        <end position="67"/>
    </location>
</feature>
<dbReference type="InterPro" id="IPR005119">
    <property type="entry name" value="LysR_subst-bd"/>
</dbReference>
<dbReference type="Pfam" id="PF00126">
    <property type="entry name" value="HTH_1"/>
    <property type="match status" value="1"/>
</dbReference>
<dbReference type="PANTHER" id="PTHR30537">
    <property type="entry name" value="HTH-TYPE TRANSCRIPTIONAL REGULATOR"/>
    <property type="match status" value="1"/>
</dbReference>
<keyword evidence="3" id="KW-0238">DNA-binding</keyword>
<dbReference type="EMBL" id="NXGX01000004">
    <property type="protein sequence ID" value="PKR58366.1"/>
    <property type="molecule type" value="Genomic_DNA"/>
</dbReference>
<gene>
    <name evidence="6" type="ORF">COO92_11525</name>
</gene>
<dbReference type="Pfam" id="PF03466">
    <property type="entry name" value="LysR_substrate"/>
    <property type="match status" value="1"/>
</dbReference>
<accession>A0A2N3L6K6</accession>
<evidence type="ECO:0000313" key="6">
    <source>
        <dbReference type="EMBL" id="PKR58366.1"/>
    </source>
</evidence>
<sequence length="299" mass="32970">MAHSNDLTLPPLALLPAVLAAARSGSFSAAATEMNVTHSVISRHVSQVEQWLGYDLFERYGRGVRPTPDGQRFLRDTQCAIDLLSQGAQPWRQRRGPDVIKVSLLPSYARIWLLALVPEIERDLDVRLELEISERLADFTDGQTDLAIRCGKGQWQGTRSTVLFSDQLIPLIAPSMLDGRDPSGLDAAQIATMPLLHDSDATGWRHWLDAHGVKFRQKPSDRRFEDYSVVLSAAEAGLGVALTRLPFARATIAKHDLVALPFAPVQSPLATHLVQPSYEQRPAVRDVADWLVKAASACK</sequence>
<evidence type="ECO:0000256" key="2">
    <source>
        <dbReference type="ARBA" id="ARBA00023015"/>
    </source>
</evidence>
<comment type="similarity">
    <text evidence="1">Belongs to the LysR transcriptional regulatory family.</text>
</comment>
<dbReference type="SUPFAM" id="SSF46785">
    <property type="entry name" value="Winged helix' DNA-binding domain"/>
    <property type="match status" value="1"/>
</dbReference>
<dbReference type="AlphaFoldDB" id="A0A2N3L6K6"/>
<dbReference type="GO" id="GO:0006351">
    <property type="term" value="P:DNA-templated transcription"/>
    <property type="evidence" value="ECO:0007669"/>
    <property type="project" value="TreeGrafter"/>
</dbReference>
<keyword evidence="4" id="KW-0804">Transcription</keyword>
<dbReference type="GO" id="GO:0003700">
    <property type="term" value="F:DNA-binding transcription factor activity"/>
    <property type="evidence" value="ECO:0007669"/>
    <property type="project" value="InterPro"/>
</dbReference>
<dbReference type="Gene3D" id="3.40.190.10">
    <property type="entry name" value="Periplasmic binding protein-like II"/>
    <property type="match status" value="2"/>
</dbReference>
<dbReference type="InterPro" id="IPR036390">
    <property type="entry name" value="WH_DNA-bd_sf"/>
</dbReference>
<keyword evidence="2" id="KW-0805">Transcription regulation</keyword>
<reference evidence="6 7" key="1">
    <citation type="submission" date="2017-09" db="EMBL/GenBank/DDBJ databases">
        <title>Biodiversity and function of Thalassospira species in the particle-attached aromatic-hydrocarbon-degrading consortia from the surface seawater of the China South Sea.</title>
        <authorList>
            <person name="Dong C."/>
            <person name="Lai Q."/>
            <person name="Shao Z."/>
        </authorList>
    </citation>
    <scope>NUCLEOTIDE SEQUENCE [LARGE SCALE GENOMIC DNA]</scope>
    <source>
        <strain evidence="6 7">139Z-12</strain>
    </source>
</reference>
<dbReference type="GO" id="GO:0043565">
    <property type="term" value="F:sequence-specific DNA binding"/>
    <property type="evidence" value="ECO:0007669"/>
    <property type="project" value="TreeGrafter"/>
</dbReference>
<proteinExistence type="inferred from homology"/>
<dbReference type="Proteomes" id="UP000233332">
    <property type="component" value="Unassembled WGS sequence"/>
</dbReference>
<comment type="caution">
    <text evidence="6">The sequence shown here is derived from an EMBL/GenBank/DDBJ whole genome shotgun (WGS) entry which is preliminary data.</text>
</comment>
<keyword evidence="7" id="KW-1185">Reference proteome</keyword>
<dbReference type="SUPFAM" id="SSF53850">
    <property type="entry name" value="Periplasmic binding protein-like II"/>
    <property type="match status" value="1"/>
</dbReference>
<dbReference type="InterPro" id="IPR036388">
    <property type="entry name" value="WH-like_DNA-bd_sf"/>
</dbReference>
<organism evidence="6 7">
    <name type="scientific">Thalassospira lohafexi</name>
    <dbReference type="NCBI Taxonomy" id="744227"/>
    <lineage>
        <taxon>Bacteria</taxon>
        <taxon>Pseudomonadati</taxon>
        <taxon>Pseudomonadota</taxon>
        <taxon>Alphaproteobacteria</taxon>
        <taxon>Rhodospirillales</taxon>
        <taxon>Thalassospiraceae</taxon>
        <taxon>Thalassospira</taxon>
    </lineage>
</organism>
<evidence type="ECO:0000256" key="4">
    <source>
        <dbReference type="ARBA" id="ARBA00023163"/>
    </source>
</evidence>
<dbReference type="Gene3D" id="1.10.10.10">
    <property type="entry name" value="Winged helix-like DNA-binding domain superfamily/Winged helix DNA-binding domain"/>
    <property type="match status" value="1"/>
</dbReference>
<dbReference type="InterPro" id="IPR000847">
    <property type="entry name" value="LysR_HTH_N"/>
</dbReference>
<evidence type="ECO:0000256" key="1">
    <source>
        <dbReference type="ARBA" id="ARBA00009437"/>
    </source>
</evidence>
<dbReference type="InterPro" id="IPR058163">
    <property type="entry name" value="LysR-type_TF_proteobact-type"/>
</dbReference>
<evidence type="ECO:0000256" key="3">
    <source>
        <dbReference type="ARBA" id="ARBA00023125"/>
    </source>
</evidence>
<evidence type="ECO:0000259" key="5">
    <source>
        <dbReference type="PROSITE" id="PS50931"/>
    </source>
</evidence>
<dbReference type="RefSeq" id="WP_101302231.1">
    <property type="nucleotide sequence ID" value="NZ_NXGX01000004.1"/>
</dbReference>
<name>A0A2N3L6K6_9PROT</name>
<evidence type="ECO:0000313" key="7">
    <source>
        <dbReference type="Proteomes" id="UP000233332"/>
    </source>
</evidence>
<dbReference type="PANTHER" id="PTHR30537:SF79">
    <property type="entry name" value="TRANSCRIPTIONAL REGULATOR-RELATED"/>
    <property type="match status" value="1"/>
</dbReference>